<keyword evidence="2" id="KW-1185">Reference proteome</keyword>
<sequence length="102" mass="11636">MVVDVVLVRPLRGHRYKVTIHRTALMNPMKRQIDIRESKELSTGKAEGRIPIDSEGQTNKQHFIHLVKLPLHLLCQFAQVKEKGAEAFSIEIGARVWPSVQN</sequence>
<accession>A0ABR0A0G9</accession>
<protein>
    <submittedName>
        <fullName evidence="1">Uncharacterized protein</fullName>
    </submittedName>
</protein>
<comment type="caution">
    <text evidence="1">The sequence shown here is derived from an EMBL/GenBank/DDBJ whole genome shotgun (WGS) entry which is preliminary data.</text>
</comment>
<dbReference type="Proteomes" id="UP001234178">
    <property type="component" value="Unassembled WGS sequence"/>
</dbReference>
<gene>
    <name evidence="1" type="ORF">OUZ56_000696</name>
</gene>
<evidence type="ECO:0000313" key="1">
    <source>
        <dbReference type="EMBL" id="KAK4018651.1"/>
    </source>
</evidence>
<reference evidence="1 2" key="1">
    <citation type="journal article" date="2023" name="Nucleic Acids Res.">
        <title>The hologenome of Daphnia magna reveals possible DNA methylation and microbiome-mediated evolution of the host genome.</title>
        <authorList>
            <person name="Chaturvedi A."/>
            <person name="Li X."/>
            <person name="Dhandapani V."/>
            <person name="Marshall H."/>
            <person name="Kissane S."/>
            <person name="Cuenca-Cambronero M."/>
            <person name="Asole G."/>
            <person name="Calvet F."/>
            <person name="Ruiz-Romero M."/>
            <person name="Marangio P."/>
            <person name="Guigo R."/>
            <person name="Rago D."/>
            <person name="Mirbahai L."/>
            <person name="Eastwood N."/>
            <person name="Colbourne J.K."/>
            <person name="Zhou J."/>
            <person name="Mallon E."/>
            <person name="Orsini L."/>
        </authorList>
    </citation>
    <scope>NUCLEOTIDE SEQUENCE [LARGE SCALE GENOMIC DNA]</scope>
    <source>
        <strain evidence="1">LRV0_1</strain>
    </source>
</reference>
<proteinExistence type="predicted"/>
<name>A0ABR0A0G9_9CRUS</name>
<evidence type="ECO:0000313" key="2">
    <source>
        <dbReference type="Proteomes" id="UP001234178"/>
    </source>
</evidence>
<dbReference type="EMBL" id="JAOYFB010000036">
    <property type="protein sequence ID" value="KAK4018651.1"/>
    <property type="molecule type" value="Genomic_DNA"/>
</dbReference>
<organism evidence="1 2">
    <name type="scientific">Daphnia magna</name>
    <dbReference type="NCBI Taxonomy" id="35525"/>
    <lineage>
        <taxon>Eukaryota</taxon>
        <taxon>Metazoa</taxon>
        <taxon>Ecdysozoa</taxon>
        <taxon>Arthropoda</taxon>
        <taxon>Crustacea</taxon>
        <taxon>Branchiopoda</taxon>
        <taxon>Diplostraca</taxon>
        <taxon>Cladocera</taxon>
        <taxon>Anomopoda</taxon>
        <taxon>Daphniidae</taxon>
        <taxon>Daphnia</taxon>
    </lineage>
</organism>